<evidence type="ECO:0000313" key="3">
    <source>
        <dbReference type="EMBL" id="SJL18993.1"/>
    </source>
</evidence>
<dbReference type="PROSITE" id="PS50013">
    <property type="entry name" value="CHROMO_2"/>
    <property type="match status" value="1"/>
</dbReference>
<reference evidence="4" key="1">
    <citation type="journal article" date="2017" name="Nat. Ecol. Evol.">
        <title>Genome expansion and lineage-specific genetic innovations in the forest pathogenic fungi Armillaria.</title>
        <authorList>
            <person name="Sipos G."/>
            <person name="Prasanna A.N."/>
            <person name="Walter M.C."/>
            <person name="O'Connor E."/>
            <person name="Balint B."/>
            <person name="Krizsan K."/>
            <person name="Kiss B."/>
            <person name="Hess J."/>
            <person name="Varga T."/>
            <person name="Slot J."/>
            <person name="Riley R."/>
            <person name="Boka B."/>
            <person name="Rigling D."/>
            <person name="Barry K."/>
            <person name="Lee J."/>
            <person name="Mihaltcheva S."/>
            <person name="LaButti K."/>
            <person name="Lipzen A."/>
            <person name="Waldron R."/>
            <person name="Moloney N.M."/>
            <person name="Sperisen C."/>
            <person name="Kredics L."/>
            <person name="Vagvoelgyi C."/>
            <person name="Patrignani A."/>
            <person name="Fitzpatrick D."/>
            <person name="Nagy I."/>
            <person name="Doyle S."/>
            <person name="Anderson J.B."/>
            <person name="Grigoriev I.V."/>
            <person name="Gueldener U."/>
            <person name="Muensterkoetter M."/>
            <person name="Nagy L.G."/>
        </authorList>
    </citation>
    <scope>NUCLEOTIDE SEQUENCE [LARGE SCALE GENOMIC DNA]</scope>
    <source>
        <strain evidence="4">C18/9</strain>
    </source>
</reference>
<accession>A0A284SDE8</accession>
<keyword evidence="4" id="KW-1185">Reference proteome</keyword>
<organism evidence="3 4">
    <name type="scientific">Armillaria ostoyae</name>
    <name type="common">Armillaria root rot fungus</name>
    <dbReference type="NCBI Taxonomy" id="47428"/>
    <lineage>
        <taxon>Eukaryota</taxon>
        <taxon>Fungi</taxon>
        <taxon>Dikarya</taxon>
        <taxon>Basidiomycota</taxon>
        <taxon>Agaricomycotina</taxon>
        <taxon>Agaricomycetes</taxon>
        <taxon>Agaricomycetidae</taxon>
        <taxon>Agaricales</taxon>
        <taxon>Marasmiineae</taxon>
        <taxon>Physalacriaceae</taxon>
        <taxon>Armillaria</taxon>
    </lineage>
</organism>
<proteinExistence type="predicted"/>
<evidence type="ECO:0000259" key="2">
    <source>
        <dbReference type="PROSITE" id="PS50013"/>
    </source>
</evidence>
<gene>
    <name evidence="3" type="ORF">ARMOST_22598</name>
</gene>
<dbReference type="GO" id="GO:0006338">
    <property type="term" value="P:chromatin remodeling"/>
    <property type="evidence" value="ECO:0007669"/>
    <property type="project" value="UniProtKB-ARBA"/>
</dbReference>
<dbReference type="OrthoDB" id="433924at2759"/>
<sequence>MVLYRRNPCVLPDSPHPTNSKIPVASDFSKMMTKIHKETETTLEEAASRMKAQYDKHKRPAREYYPGDLVWLDTANLHLPRPKKKLNDKRVGSFKILEKTGALAYKLKLPPHWKIHPRFNEKLLTPYNPPLFPNQEQPPPLPPDLIDSEEEWEIEEVLDSKPLIDYFIKWVRHTREHNSWVTESEMGNTKEAIADYEEKVAARSETVAKLHLDKIETTKSCSPLALLIDHDYKDSHRLYLVQREDRTQIWLKDLDVNKFKTFLEEYWTNQGVLPYEAEDARPNTYRSQFHQEPLSRTLPHQPPKPRGRQVRLHAATGLDDPLDHPTDPPINKPEEEEPKLGGSKGKEKDKKFTYKDGSLRGDLPLGPYADPVAQNLERWSLPGAPDKFDPSYEPPNPMGANPI</sequence>
<dbReference type="STRING" id="47428.A0A284SDE8"/>
<dbReference type="InterPro" id="IPR016197">
    <property type="entry name" value="Chromo-like_dom_sf"/>
</dbReference>
<dbReference type="InterPro" id="IPR056924">
    <property type="entry name" value="SH3_Tf2-1"/>
</dbReference>
<dbReference type="Gene3D" id="2.40.50.40">
    <property type="match status" value="1"/>
</dbReference>
<feature type="compositionally biased region" description="Basic and acidic residues" evidence="1">
    <location>
        <begin position="344"/>
        <end position="359"/>
    </location>
</feature>
<feature type="domain" description="Chromo" evidence="2">
    <location>
        <begin position="152"/>
        <end position="208"/>
    </location>
</feature>
<evidence type="ECO:0000313" key="4">
    <source>
        <dbReference type="Proteomes" id="UP000219338"/>
    </source>
</evidence>
<protein>
    <recommendedName>
        <fullName evidence="2">Chromo domain-containing protein</fullName>
    </recommendedName>
</protein>
<feature type="region of interest" description="Disordered" evidence="1">
    <location>
        <begin position="288"/>
        <end position="403"/>
    </location>
</feature>
<dbReference type="EMBL" id="FUEG01000081">
    <property type="protein sequence ID" value="SJL18993.1"/>
    <property type="molecule type" value="Genomic_DNA"/>
</dbReference>
<dbReference type="AlphaFoldDB" id="A0A284SDE8"/>
<evidence type="ECO:0000256" key="1">
    <source>
        <dbReference type="SAM" id="MobiDB-lite"/>
    </source>
</evidence>
<dbReference type="Proteomes" id="UP000219338">
    <property type="component" value="Unassembled WGS sequence"/>
</dbReference>
<dbReference type="Pfam" id="PF24626">
    <property type="entry name" value="SH3_Tf2-1"/>
    <property type="match status" value="1"/>
</dbReference>
<dbReference type="InterPro" id="IPR000953">
    <property type="entry name" value="Chromo/chromo_shadow_dom"/>
</dbReference>
<dbReference type="SMART" id="SM00298">
    <property type="entry name" value="CHROMO"/>
    <property type="match status" value="1"/>
</dbReference>
<name>A0A284SDE8_ARMOS</name>
<dbReference type="SUPFAM" id="SSF54160">
    <property type="entry name" value="Chromo domain-like"/>
    <property type="match status" value="1"/>
</dbReference>